<reference evidence="2 3" key="1">
    <citation type="submission" date="2020-03" db="EMBL/GenBank/DDBJ databases">
        <title>Draft genome sequences of bacterial isolates from the female urobiome.</title>
        <authorList>
            <person name="Miller-Ensminger T."/>
            <person name="Wolfe A.J."/>
            <person name="Putonti C."/>
        </authorList>
    </citation>
    <scope>NUCLEOTIDE SEQUENCE [LARGE SCALE GENOMIC DNA]</scope>
    <source>
        <strain evidence="2 3">UMB8490</strain>
    </source>
</reference>
<dbReference type="InterPro" id="IPR014746">
    <property type="entry name" value="Gln_synth/guanido_kin_cat_dom"/>
</dbReference>
<dbReference type="Gene3D" id="3.30.590.20">
    <property type="match status" value="1"/>
</dbReference>
<dbReference type="PANTHER" id="PTHR36510">
    <property type="entry name" value="GLUTAMATE--CYSTEINE LIGASE 2-RELATED"/>
    <property type="match status" value="1"/>
</dbReference>
<comment type="catalytic activity">
    <reaction evidence="1">
        <text>L-cysteine + L-glutamate + ATP = gamma-L-glutamyl-L-cysteine + ADP + phosphate + H(+)</text>
        <dbReference type="Rhea" id="RHEA:13285"/>
        <dbReference type="ChEBI" id="CHEBI:15378"/>
        <dbReference type="ChEBI" id="CHEBI:29985"/>
        <dbReference type="ChEBI" id="CHEBI:30616"/>
        <dbReference type="ChEBI" id="CHEBI:35235"/>
        <dbReference type="ChEBI" id="CHEBI:43474"/>
        <dbReference type="ChEBI" id="CHEBI:58173"/>
        <dbReference type="ChEBI" id="CHEBI:456216"/>
        <dbReference type="EC" id="6.3.2.2"/>
    </reaction>
</comment>
<dbReference type="EMBL" id="JAAUVV010000011">
    <property type="protein sequence ID" value="NJJ04058.1"/>
    <property type="molecule type" value="Genomic_DNA"/>
</dbReference>
<name>A0AAP6XMR6_9CORY</name>
<gene>
    <name evidence="2" type="ORF">HC138_06805</name>
</gene>
<dbReference type="PANTHER" id="PTHR36510:SF3">
    <property type="entry name" value="CONSERVED PROTEIN"/>
    <property type="match status" value="1"/>
</dbReference>
<dbReference type="GO" id="GO:0004357">
    <property type="term" value="F:glutamate-cysteine ligase activity"/>
    <property type="evidence" value="ECO:0007669"/>
    <property type="project" value="UniProtKB-EC"/>
</dbReference>
<evidence type="ECO:0000313" key="2">
    <source>
        <dbReference type="EMBL" id="NJJ04058.1"/>
    </source>
</evidence>
<protein>
    <submittedName>
        <fullName evidence="2">Glutamate--cysteine ligase</fullName>
    </submittedName>
</protein>
<dbReference type="Pfam" id="PF04107">
    <property type="entry name" value="GCS2"/>
    <property type="match status" value="1"/>
</dbReference>
<comment type="caution">
    <text evidence="2">The sequence shown here is derived from an EMBL/GenBank/DDBJ whole genome shotgun (WGS) entry which is preliminary data.</text>
</comment>
<organism evidence="2 3">
    <name type="scientific">Corynebacterium coyleae</name>
    <dbReference type="NCBI Taxonomy" id="53374"/>
    <lineage>
        <taxon>Bacteria</taxon>
        <taxon>Bacillati</taxon>
        <taxon>Actinomycetota</taxon>
        <taxon>Actinomycetes</taxon>
        <taxon>Mycobacteriales</taxon>
        <taxon>Corynebacteriaceae</taxon>
        <taxon>Corynebacterium</taxon>
    </lineage>
</organism>
<dbReference type="RefSeq" id="WP_167616623.1">
    <property type="nucleotide sequence ID" value="NZ_JAAUVV010000011.1"/>
</dbReference>
<dbReference type="AlphaFoldDB" id="A0AAP6XMR6"/>
<keyword evidence="2" id="KW-0436">Ligase</keyword>
<sequence length="495" mass="55472">MGDAISSESYTPRQRTTYRRRLEDELERFDRHLQGAEFVDHGTIGLELELNLVDDSMLPHPNNQAVLALLDSEYQAEIGAYNVEMNHPPLDIQGQGLAELAGGVEKRLARVREAAKRAGSHLAMIGTLPTMTSQFLDSDEWMTPENRYAGLNNSILESRGELVKIDLRGEEKYTHYFETIAPESTCTSMQLHLQVAPDRFAEAWNASQAIAGVQVALSANSPLFLGHKVWHESRIPVFKQSIDTRTKELINQGVRPRVWFGERWITSVFDLFEENVRYFSPLLPEGRADAGTPFMNGDNPGLHYLNLHNGTIWRWNRPIYDPAGELSHIRVENRLLPAGPTVKDIVADAALYYGLVKALSNQTRPVWSRLTFDAANRNFLAGAKHGINAEMEWPTLGSVPVRELVEKHLLDLAYEGLRALDVDQSCADEYLGIIESRVRTGQNGATWQLDALSRAAAGSKPATSERAEGLARVLRQYIKNSQADAPVHTWNLEVE</sequence>
<dbReference type="Proteomes" id="UP000591626">
    <property type="component" value="Unassembled WGS sequence"/>
</dbReference>
<evidence type="ECO:0000313" key="3">
    <source>
        <dbReference type="Proteomes" id="UP000591626"/>
    </source>
</evidence>
<dbReference type="InterPro" id="IPR016602">
    <property type="entry name" value="UCP012666"/>
</dbReference>
<evidence type="ECO:0000256" key="1">
    <source>
        <dbReference type="ARBA" id="ARBA00048819"/>
    </source>
</evidence>
<dbReference type="InterPro" id="IPR050141">
    <property type="entry name" value="GCL_type2/YbdK_subfam"/>
</dbReference>
<dbReference type="SUPFAM" id="SSF55931">
    <property type="entry name" value="Glutamine synthetase/guanido kinase"/>
    <property type="match status" value="1"/>
</dbReference>
<accession>A0AAP6XMR6</accession>
<dbReference type="InterPro" id="IPR006336">
    <property type="entry name" value="GCS2"/>
</dbReference>
<proteinExistence type="predicted"/>
<dbReference type="GO" id="GO:0042398">
    <property type="term" value="P:modified amino acid biosynthetic process"/>
    <property type="evidence" value="ECO:0007669"/>
    <property type="project" value="InterPro"/>
</dbReference>
<dbReference type="PIRSF" id="PIRSF012666">
    <property type="entry name" value="UCP012666"/>
    <property type="match status" value="1"/>
</dbReference>